<dbReference type="NCBIfam" id="TIGR00254">
    <property type="entry name" value="GGDEF"/>
    <property type="match status" value="1"/>
</dbReference>
<organism evidence="7 8">
    <name type="scientific">Methylococcus geothermalis</name>
    <dbReference type="NCBI Taxonomy" id="2681310"/>
    <lineage>
        <taxon>Bacteria</taxon>
        <taxon>Pseudomonadati</taxon>
        <taxon>Pseudomonadota</taxon>
        <taxon>Gammaproteobacteria</taxon>
        <taxon>Methylococcales</taxon>
        <taxon>Methylococcaceae</taxon>
        <taxon>Methylococcus</taxon>
    </lineage>
</organism>
<dbReference type="Pfam" id="PF08448">
    <property type="entry name" value="PAS_4"/>
    <property type="match status" value="1"/>
</dbReference>
<dbReference type="SUPFAM" id="SSF53335">
    <property type="entry name" value="S-adenosyl-L-methionine-dependent methyltransferases"/>
    <property type="match status" value="1"/>
</dbReference>
<protein>
    <submittedName>
        <fullName evidence="7">EAL domain-containing protein</fullName>
    </submittedName>
</protein>
<keyword evidence="8" id="KW-1185">Reference proteome</keyword>
<feature type="coiled-coil region" evidence="1">
    <location>
        <begin position="810"/>
        <end position="837"/>
    </location>
</feature>
<dbReference type="Pfam" id="PF00990">
    <property type="entry name" value="GGDEF"/>
    <property type="match status" value="1"/>
</dbReference>
<dbReference type="PANTHER" id="PTHR44757">
    <property type="entry name" value="DIGUANYLATE CYCLASE DGCP"/>
    <property type="match status" value="1"/>
</dbReference>
<dbReference type="GO" id="GO:0005737">
    <property type="term" value="C:cytoplasm"/>
    <property type="evidence" value="ECO:0007669"/>
    <property type="project" value="InterPro"/>
</dbReference>
<dbReference type="InterPro" id="IPR035909">
    <property type="entry name" value="CheB_C"/>
</dbReference>
<dbReference type="Pfam" id="PF01339">
    <property type="entry name" value="CheB_methylest"/>
    <property type="match status" value="1"/>
</dbReference>
<dbReference type="Gene3D" id="3.30.450.20">
    <property type="entry name" value="PAS domain"/>
    <property type="match status" value="2"/>
</dbReference>
<dbReference type="InterPro" id="IPR022642">
    <property type="entry name" value="CheR_C"/>
</dbReference>
<dbReference type="InterPro" id="IPR000014">
    <property type="entry name" value="PAS"/>
</dbReference>
<dbReference type="Pfam" id="PF13596">
    <property type="entry name" value="PAS_10"/>
    <property type="match status" value="1"/>
</dbReference>
<feature type="domain" description="CheR-type methyltransferase" evidence="4">
    <location>
        <begin position="199"/>
        <end position="452"/>
    </location>
</feature>
<dbReference type="Gene3D" id="3.40.50.180">
    <property type="entry name" value="Methylesterase CheB, C-terminal domain"/>
    <property type="match status" value="1"/>
</dbReference>
<feature type="domain" description="EAL" evidence="5">
    <location>
        <begin position="1129"/>
        <end position="1383"/>
    </location>
</feature>
<dbReference type="InterPro" id="IPR043128">
    <property type="entry name" value="Rev_trsase/Diguanyl_cyclase"/>
</dbReference>
<evidence type="ECO:0000256" key="1">
    <source>
        <dbReference type="SAM" id="Coils"/>
    </source>
</evidence>
<dbReference type="SUPFAM" id="SSF47757">
    <property type="entry name" value="Chemotaxis receptor methyltransferase CheR, N-terminal domain"/>
    <property type="match status" value="1"/>
</dbReference>
<dbReference type="NCBIfam" id="TIGR00229">
    <property type="entry name" value="sensory_box"/>
    <property type="match status" value="1"/>
</dbReference>
<name>A0A858Q922_9GAMM</name>
<reference evidence="8" key="1">
    <citation type="submission" date="2019-12" db="EMBL/GenBank/DDBJ databases">
        <authorList>
            <person name="Awala S.I."/>
            <person name="Rhee S.K."/>
        </authorList>
    </citation>
    <scope>NUCLEOTIDE SEQUENCE [LARGE SCALE GENOMIC DNA]</scope>
    <source>
        <strain evidence="8">IM1</strain>
    </source>
</reference>
<dbReference type="InterPro" id="IPR000780">
    <property type="entry name" value="CheR_MeTrfase"/>
</dbReference>
<dbReference type="CDD" id="cd00130">
    <property type="entry name" value="PAS"/>
    <property type="match status" value="1"/>
</dbReference>
<accession>A0A858Q922</accession>
<feature type="domain" description="PAS" evidence="2">
    <location>
        <begin position="839"/>
        <end position="869"/>
    </location>
</feature>
<dbReference type="Pfam" id="PF01739">
    <property type="entry name" value="CheR"/>
    <property type="match status" value="1"/>
</dbReference>
<feature type="coiled-coil region" evidence="1">
    <location>
        <begin position="621"/>
        <end position="694"/>
    </location>
</feature>
<dbReference type="SMART" id="SM00091">
    <property type="entry name" value="PAS"/>
    <property type="match status" value="3"/>
</dbReference>
<dbReference type="KEGG" id="metu:GNH96_09855"/>
<evidence type="ECO:0000259" key="5">
    <source>
        <dbReference type="PROSITE" id="PS50883"/>
    </source>
</evidence>
<dbReference type="InterPro" id="IPR022641">
    <property type="entry name" value="CheR_N"/>
</dbReference>
<dbReference type="GO" id="GO:0008757">
    <property type="term" value="F:S-adenosylmethionine-dependent methyltransferase activity"/>
    <property type="evidence" value="ECO:0007669"/>
    <property type="project" value="InterPro"/>
</dbReference>
<evidence type="ECO:0000259" key="2">
    <source>
        <dbReference type="PROSITE" id="PS50112"/>
    </source>
</evidence>
<dbReference type="InterPro" id="IPR052155">
    <property type="entry name" value="Biofilm_reg_signaling"/>
</dbReference>
<feature type="domain" description="GGDEF" evidence="6">
    <location>
        <begin position="987"/>
        <end position="1120"/>
    </location>
</feature>
<dbReference type="InterPro" id="IPR029787">
    <property type="entry name" value="Nucleotide_cyclase"/>
</dbReference>
<evidence type="ECO:0000259" key="6">
    <source>
        <dbReference type="PROSITE" id="PS50887"/>
    </source>
</evidence>
<evidence type="ECO:0000259" key="4">
    <source>
        <dbReference type="PROSITE" id="PS50123"/>
    </source>
</evidence>
<dbReference type="InterPro" id="IPR029063">
    <property type="entry name" value="SAM-dependent_MTases_sf"/>
</dbReference>
<dbReference type="SUPFAM" id="SSF52738">
    <property type="entry name" value="Methylesterase CheB, C-terminal domain"/>
    <property type="match status" value="1"/>
</dbReference>
<dbReference type="GO" id="GO:0000156">
    <property type="term" value="F:phosphorelay response regulator activity"/>
    <property type="evidence" value="ECO:0007669"/>
    <property type="project" value="InterPro"/>
</dbReference>
<dbReference type="PRINTS" id="PR00996">
    <property type="entry name" value="CHERMTFRASE"/>
</dbReference>
<dbReference type="Pfam" id="PF03705">
    <property type="entry name" value="CheR_N"/>
    <property type="match status" value="1"/>
</dbReference>
<dbReference type="EMBL" id="CP046565">
    <property type="protein sequence ID" value="QJD30244.1"/>
    <property type="molecule type" value="Genomic_DNA"/>
</dbReference>
<dbReference type="SMART" id="SM00267">
    <property type="entry name" value="GGDEF"/>
    <property type="match status" value="1"/>
</dbReference>
<dbReference type="InterPro" id="IPR001633">
    <property type="entry name" value="EAL_dom"/>
</dbReference>
<dbReference type="GO" id="GO:0008984">
    <property type="term" value="F:protein-glutamate methylesterase activity"/>
    <property type="evidence" value="ECO:0007669"/>
    <property type="project" value="InterPro"/>
</dbReference>
<proteinExistence type="predicted"/>
<dbReference type="GO" id="GO:0006935">
    <property type="term" value="P:chemotaxis"/>
    <property type="evidence" value="ECO:0007669"/>
    <property type="project" value="InterPro"/>
</dbReference>
<dbReference type="PROSITE" id="PS50123">
    <property type="entry name" value="CHER"/>
    <property type="match status" value="1"/>
</dbReference>
<dbReference type="Gene3D" id="3.40.50.150">
    <property type="entry name" value="Vaccinia Virus protein VP39"/>
    <property type="match status" value="1"/>
</dbReference>
<dbReference type="Pfam" id="PF00563">
    <property type="entry name" value="EAL"/>
    <property type="match status" value="1"/>
</dbReference>
<gene>
    <name evidence="7" type="ORF">GNH96_09855</name>
</gene>
<dbReference type="InterPro" id="IPR013656">
    <property type="entry name" value="PAS_4"/>
</dbReference>
<dbReference type="SUPFAM" id="SSF55785">
    <property type="entry name" value="PYP-like sensor domain (PAS domain)"/>
    <property type="match status" value="2"/>
</dbReference>
<dbReference type="PROSITE" id="PS50113">
    <property type="entry name" value="PAC"/>
    <property type="match status" value="1"/>
</dbReference>
<dbReference type="Gene3D" id="3.20.20.450">
    <property type="entry name" value="EAL domain"/>
    <property type="match status" value="1"/>
</dbReference>
<evidence type="ECO:0000313" key="7">
    <source>
        <dbReference type="EMBL" id="QJD30244.1"/>
    </source>
</evidence>
<dbReference type="InterPro" id="IPR000160">
    <property type="entry name" value="GGDEF_dom"/>
</dbReference>
<dbReference type="PANTHER" id="PTHR44757:SF2">
    <property type="entry name" value="BIOFILM ARCHITECTURE MAINTENANCE PROTEIN MBAA"/>
    <property type="match status" value="1"/>
</dbReference>
<evidence type="ECO:0000259" key="3">
    <source>
        <dbReference type="PROSITE" id="PS50113"/>
    </source>
</evidence>
<keyword evidence="1" id="KW-0175">Coiled coil</keyword>
<dbReference type="CDD" id="cd01949">
    <property type="entry name" value="GGDEF"/>
    <property type="match status" value="1"/>
</dbReference>
<feature type="domain" description="PAC" evidence="3">
    <location>
        <begin position="896"/>
        <end position="948"/>
    </location>
</feature>
<dbReference type="PROSITE" id="PS50112">
    <property type="entry name" value="PAS"/>
    <property type="match status" value="1"/>
</dbReference>
<dbReference type="CDD" id="cd01948">
    <property type="entry name" value="EAL"/>
    <property type="match status" value="1"/>
</dbReference>
<dbReference type="InterPro" id="IPR000700">
    <property type="entry name" value="PAS-assoc_C"/>
</dbReference>
<dbReference type="SUPFAM" id="SSF55073">
    <property type="entry name" value="Nucleotide cyclase"/>
    <property type="match status" value="1"/>
</dbReference>
<dbReference type="InterPro" id="IPR035965">
    <property type="entry name" value="PAS-like_dom_sf"/>
</dbReference>
<dbReference type="InterPro" id="IPR000673">
    <property type="entry name" value="Sig_transdc_resp-reg_Me-estase"/>
</dbReference>
<dbReference type="PROSITE" id="PS50883">
    <property type="entry name" value="EAL"/>
    <property type="match status" value="1"/>
</dbReference>
<dbReference type="Gene3D" id="3.30.70.270">
    <property type="match status" value="1"/>
</dbReference>
<dbReference type="SUPFAM" id="SSF141868">
    <property type="entry name" value="EAL domain-like"/>
    <property type="match status" value="1"/>
</dbReference>
<evidence type="ECO:0000313" key="8">
    <source>
        <dbReference type="Proteomes" id="UP000503004"/>
    </source>
</evidence>
<dbReference type="Proteomes" id="UP000503004">
    <property type="component" value="Chromosome"/>
</dbReference>
<dbReference type="PROSITE" id="PS50887">
    <property type="entry name" value="GGDEF"/>
    <property type="match status" value="1"/>
</dbReference>
<dbReference type="InterPro" id="IPR035919">
    <property type="entry name" value="EAL_sf"/>
</dbReference>
<dbReference type="SMART" id="SM00052">
    <property type="entry name" value="EAL"/>
    <property type="match status" value="1"/>
</dbReference>
<sequence length="1387" mass="154007">MVEDAGNMDSEKATHGSPAVRLVVAPWDTPDSAKAFLQSLPADCEAAFFLLGLPDGSHAGLIAPPLPVAVTIAEAGAPVLPARAYIPPAGQYLSIDSGRIKLDSPPPSAHPIDHFLRALPPESYGRTAVVVCSGASNRQCKLASVVEHGGGLVIAEPPFEPGHRSGDFAPAAIARTIGRWVRGEVPAGPCTLEAILNRVRSHAGADLRAYKPPTLLRRIERRMGIAHVANTADYLRLIETDVNELDRLAEDLLIGVTAFFRDAEAFEFLDRILVPALCERSNTERPVRCWIAGCSTGEEAYSIAILLTEGFERAQRPTRLQIFATDVDTDALEIARLGLYSESALAGVSESRLQRYFVREGTGYRIAKQIRESVVFAPHNLISDPPFSKLDLVVCRNVLIYLNAKTQKTLLEIFHFILNPGGLLFLGSSESLGEAAHLFDEISKPWRIFRRNDTSAAVRPSLPLFPPASTARMAEGRVLSADRGGHDIQERLYRSLLERHAPTLIVANGRHEVAYLSGNTQAYLELPPGEPTLDLFRLIKPPLRATLRFALDRCRREARKVAMVANGNGPGTSAPEAVRITVTPVSDGEVSDLWLIGLEAEALTDSIVPTGAKNSDDGWLLQQLERELTATREELQRTIEKTRHTNEELRAANEEVMAMNEELQSANEELESSREELQLLNAELTATNATLDAKVGELEATSNDLNNLLVGTDLAILFVDRTLNIRRYTPACNRLMRLIPSDIGRPFGDIVHHFEDSELFDDAAGVLTGEAPKIREIRDHQGAWYLRKILPYRSRDNCSVEGLVITFGEVTSLKQAQQELIAQAAELRQQAELLKHAHVIARDLDDRIVFWNAYAEKFYGWTRNEALGRISQELLNSRFPLPLTTIRQQILAEGYWKGELTHVDREGRERAVATHWELYRDAEGIPRAIVEVNNDITERNSLEAQLRQSRHYLDYLAHYDPLTQLPNRLRFQQRLEQAVAQALSGGGRLGLLFLDVDRFKLINDSLGHDVGDRLLQEVSRRLADRLGPRDTLARIGGDEFAVLMEDLDDIGYASRIALAAIETLQKPVVVEHHELFVSLSGGISLFPEDSRDADGLLRSADAAMFLAKEKGRGNHEFFTPELNRRANRLLSIETRLRKALENGELDLAFQPQMDLQSGAIIAAEALARWNSPELGRVPADEFIQVAEDSGLIVPLGEWAIRTACRRIAEWQQSGLTPVRIAVNISTRQFREPNFVRLIGDALAETGVNPALLELELTERLLLQDVDTVVRTLLDLKRTGISFSIDDFGTGYSSLSYLRRLPLSHLKVAREFIPWGADDCNNLSISRAIVSLAKSLELTCTVEGIETRTQLDCFRQLGCDQAQGYLISPPLPPAEFEDFLRRPPLFEL</sequence>
<dbReference type="SMART" id="SM00138">
    <property type="entry name" value="MeTrc"/>
    <property type="match status" value="1"/>
</dbReference>